<reference evidence="2" key="1">
    <citation type="submission" date="2017-02" db="UniProtKB">
        <authorList>
            <consortium name="WormBaseParasite"/>
        </authorList>
    </citation>
    <scope>IDENTIFICATION</scope>
</reference>
<name>A0A0R3TKQ3_RODNA</name>
<accession>A0A0R3TKQ3</accession>
<sequence>LALGIPFSRLSIPSVISPSSNDHHHTPAAVSHDKLDPDFRSTETPSLIGDAIVLHIALFICCFLPTNDQHLNGTPTLSFHWL</sequence>
<feature type="compositionally biased region" description="Basic and acidic residues" evidence="1">
    <location>
        <begin position="21"/>
        <end position="37"/>
    </location>
</feature>
<proteinExistence type="predicted"/>
<organism evidence="2">
    <name type="scientific">Rodentolepis nana</name>
    <name type="common">Dwarf tapeworm</name>
    <name type="synonym">Hymenolepis nana</name>
    <dbReference type="NCBI Taxonomy" id="102285"/>
    <lineage>
        <taxon>Eukaryota</taxon>
        <taxon>Metazoa</taxon>
        <taxon>Spiralia</taxon>
        <taxon>Lophotrochozoa</taxon>
        <taxon>Platyhelminthes</taxon>
        <taxon>Cestoda</taxon>
        <taxon>Eucestoda</taxon>
        <taxon>Cyclophyllidea</taxon>
        <taxon>Hymenolepididae</taxon>
        <taxon>Rodentolepis</taxon>
    </lineage>
</organism>
<evidence type="ECO:0000256" key="1">
    <source>
        <dbReference type="SAM" id="MobiDB-lite"/>
    </source>
</evidence>
<dbReference type="AlphaFoldDB" id="A0A0R3TKQ3"/>
<protein>
    <submittedName>
        <fullName evidence="2">Ovule protein</fullName>
    </submittedName>
</protein>
<dbReference type="WBParaSite" id="HNAJ_0000777401-mRNA-1">
    <property type="protein sequence ID" value="HNAJ_0000777401-mRNA-1"/>
    <property type="gene ID" value="HNAJ_0000777401"/>
</dbReference>
<feature type="region of interest" description="Disordered" evidence="1">
    <location>
        <begin position="16"/>
        <end position="37"/>
    </location>
</feature>
<evidence type="ECO:0000313" key="2">
    <source>
        <dbReference type="WBParaSite" id="HNAJ_0000777401-mRNA-1"/>
    </source>
</evidence>